<dbReference type="STRING" id="36849.OXPF_15430"/>
<feature type="region of interest" description="Disordered" evidence="1">
    <location>
        <begin position="189"/>
        <end position="224"/>
    </location>
</feature>
<accession>A0A0P8WBH1</accession>
<keyword evidence="3" id="KW-1185">Reference proteome</keyword>
<sequence>MEEEKRMIENYEVKHTVHLGGGEVVLAEDAAAAQPFLVCDCAWDNPFSVDVYTNIAVGTDYLNAMKEFVSRVNRRVAQIEQERAQRGISAVPLTGEDCIPGSQHGDYTNQLIVIRPERLAPAARTADHQLLLATGGNGCSPDALGTAVFCQNLFTGESMRWERYHVAGVIRPDRTPQWAKEKLAALQKSEKKPSLLGTLEAAKKTAAQEHSSSKKEAKRREPER</sequence>
<protein>
    <submittedName>
        <fullName evidence="2">Uncharacterized protein</fullName>
    </submittedName>
</protein>
<feature type="compositionally biased region" description="Basic and acidic residues" evidence="1">
    <location>
        <begin position="201"/>
        <end position="224"/>
    </location>
</feature>
<comment type="caution">
    <text evidence="2">The sequence shown here is derived from an EMBL/GenBank/DDBJ whole genome shotgun (WGS) entry which is preliminary data.</text>
</comment>
<evidence type="ECO:0000256" key="1">
    <source>
        <dbReference type="SAM" id="MobiDB-lite"/>
    </source>
</evidence>
<proteinExistence type="predicted"/>
<name>A0A0P8WBH1_9CLOT</name>
<organism evidence="2 3">
    <name type="scientific">Oxobacter pfennigii</name>
    <dbReference type="NCBI Taxonomy" id="36849"/>
    <lineage>
        <taxon>Bacteria</taxon>
        <taxon>Bacillati</taxon>
        <taxon>Bacillota</taxon>
        <taxon>Clostridia</taxon>
        <taxon>Eubacteriales</taxon>
        <taxon>Clostridiaceae</taxon>
        <taxon>Oxobacter</taxon>
    </lineage>
</organism>
<gene>
    <name evidence="2" type="ORF">OXPF_15430</name>
</gene>
<dbReference type="AlphaFoldDB" id="A0A0P8WBH1"/>
<evidence type="ECO:0000313" key="3">
    <source>
        <dbReference type="Proteomes" id="UP000050326"/>
    </source>
</evidence>
<evidence type="ECO:0000313" key="2">
    <source>
        <dbReference type="EMBL" id="KPU45065.1"/>
    </source>
</evidence>
<dbReference type="EMBL" id="LKET01000028">
    <property type="protein sequence ID" value="KPU45065.1"/>
    <property type="molecule type" value="Genomic_DNA"/>
</dbReference>
<dbReference type="OrthoDB" id="9806961at2"/>
<reference evidence="2 3" key="1">
    <citation type="submission" date="2015-09" db="EMBL/GenBank/DDBJ databases">
        <title>Genome sequence of Oxobacter pfennigii DSM 3222.</title>
        <authorList>
            <person name="Poehlein A."/>
            <person name="Bengelsdorf F.R."/>
            <person name="Schiel-Bengelsdorf B."/>
            <person name="Duerre P."/>
            <person name="Daniel R."/>
        </authorList>
    </citation>
    <scope>NUCLEOTIDE SEQUENCE [LARGE SCALE GENOMIC DNA]</scope>
    <source>
        <strain evidence="2 3">DSM 3222</strain>
    </source>
</reference>
<dbReference type="RefSeq" id="WP_054874607.1">
    <property type="nucleotide sequence ID" value="NZ_LKET01000028.1"/>
</dbReference>
<dbReference type="Proteomes" id="UP000050326">
    <property type="component" value="Unassembled WGS sequence"/>
</dbReference>